<dbReference type="SUPFAM" id="SSF51735">
    <property type="entry name" value="NAD(P)-binding Rossmann-fold domains"/>
    <property type="match status" value="1"/>
</dbReference>
<dbReference type="GO" id="GO:0016651">
    <property type="term" value="F:oxidoreductase activity, acting on NAD(P)H"/>
    <property type="evidence" value="ECO:0007669"/>
    <property type="project" value="TreeGrafter"/>
</dbReference>
<accession>A0A9W7HUW9</accession>
<dbReference type="OrthoDB" id="203908at2759"/>
<dbReference type="PANTHER" id="PTHR48106">
    <property type="entry name" value="QUINONE OXIDOREDUCTASE PIG3-RELATED"/>
    <property type="match status" value="1"/>
</dbReference>
<dbReference type="Pfam" id="PF13602">
    <property type="entry name" value="ADH_zinc_N_2"/>
    <property type="match status" value="1"/>
</dbReference>
<comment type="caution">
    <text evidence="3">The sequence shown here is derived from an EMBL/GenBank/DDBJ whole genome shotgun (WGS) entry which is preliminary data.</text>
</comment>
<evidence type="ECO:0000313" key="4">
    <source>
        <dbReference type="Proteomes" id="UP001165190"/>
    </source>
</evidence>
<evidence type="ECO:0000256" key="2">
    <source>
        <dbReference type="ARBA" id="ARBA00023002"/>
    </source>
</evidence>
<evidence type="ECO:0000256" key="1">
    <source>
        <dbReference type="ARBA" id="ARBA00022857"/>
    </source>
</evidence>
<organism evidence="3 4">
    <name type="scientific">Hibiscus trionum</name>
    <name type="common">Flower of an hour</name>
    <dbReference type="NCBI Taxonomy" id="183268"/>
    <lineage>
        <taxon>Eukaryota</taxon>
        <taxon>Viridiplantae</taxon>
        <taxon>Streptophyta</taxon>
        <taxon>Embryophyta</taxon>
        <taxon>Tracheophyta</taxon>
        <taxon>Spermatophyta</taxon>
        <taxon>Magnoliopsida</taxon>
        <taxon>eudicotyledons</taxon>
        <taxon>Gunneridae</taxon>
        <taxon>Pentapetalae</taxon>
        <taxon>rosids</taxon>
        <taxon>malvids</taxon>
        <taxon>Malvales</taxon>
        <taxon>Malvaceae</taxon>
        <taxon>Malvoideae</taxon>
        <taxon>Hibiscus</taxon>
    </lineage>
</organism>
<keyword evidence="2" id="KW-0560">Oxidoreductase</keyword>
<sequence>MAGVDVILDCVGAAYLQRNLKSLNVDGRLLMIGTMSRFVAELNLGAMFAKRLSIQAAVLRTRNAEEKAAIVNEVEKNVWPAIMSGKVKPVIYQQLALGEAVEAHLLMEHGNHIEKVLLIP</sequence>
<keyword evidence="4" id="KW-1185">Reference proteome</keyword>
<protein>
    <recommendedName>
        <fullName evidence="5">Quinone oxidoreductase</fullName>
    </recommendedName>
</protein>
<dbReference type="Gene3D" id="3.90.180.10">
    <property type="entry name" value="Medium-chain alcohol dehydrogenases, catalytic domain"/>
    <property type="match status" value="1"/>
</dbReference>
<keyword evidence="1" id="KW-0521">NADP</keyword>
<dbReference type="EMBL" id="BSYR01000019">
    <property type="protein sequence ID" value="GMI82375.1"/>
    <property type="molecule type" value="Genomic_DNA"/>
</dbReference>
<reference evidence="3" key="1">
    <citation type="submission" date="2023-05" db="EMBL/GenBank/DDBJ databases">
        <title>Genome and transcriptome analyses reveal genes involved in the formation of fine ridges on petal epidermal cells in Hibiscus trionum.</title>
        <authorList>
            <person name="Koshimizu S."/>
            <person name="Masuda S."/>
            <person name="Ishii T."/>
            <person name="Shirasu K."/>
            <person name="Hoshino A."/>
            <person name="Arita M."/>
        </authorList>
    </citation>
    <scope>NUCLEOTIDE SEQUENCE</scope>
    <source>
        <strain evidence="3">Hamamatsu line</strain>
    </source>
</reference>
<dbReference type="AlphaFoldDB" id="A0A9W7HUW9"/>
<dbReference type="Gene3D" id="3.40.50.720">
    <property type="entry name" value="NAD(P)-binding Rossmann-like Domain"/>
    <property type="match status" value="1"/>
</dbReference>
<name>A0A9W7HUW9_HIBTR</name>
<proteinExistence type="predicted"/>
<dbReference type="Proteomes" id="UP001165190">
    <property type="component" value="Unassembled WGS sequence"/>
</dbReference>
<gene>
    <name evidence="3" type="ORF">HRI_001906800</name>
</gene>
<evidence type="ECO:0008006" key="5">
    <source>
        <dbReference type="Google" id="ProtNLM"/>
    </source>
</evidence>
<dbReference type="PANTHER" id="PTHR48106:SF8">
    <property type="entry name" value="OS02G0805600 PROTEIN"/>
    <property type="match status" value="1"/>
</dbReference>
<dbReference type="InterPro" id="IPR036291">
    <property type="entry name" value="NAD(P)-bd_dom_sf"/>
</dbReference>
<dbReference type="GO" id="GO:0070402">
    <property type="term" value="F:NADPH binding"/>
    <property type="evidence" value="ECO:0007669"/>
    <property type="project" value="TreeGrafter"/>
</dbReference>
<evidence type="ECO:0000313" key="3">
    <source>
        <dbReference type="EMBL" id="GMI82375.1"/>
    </source>
</evidence>